<comment type="caution">
    <text evidence="2">The sequence shown here is derived from an EMBL/GenBank/DDBJ whole genome shotgun (WGS) entry which is preliminary data.</text>
</comment>
<keyword evidence="3" id="KW-1185">Reference proteome</keyword>
<gene>
    <name evidence="2" type="ORF">CFOL_v3_07274</name>
</gene>
<feature type="compositionally biased region" description="Basic and acidic residues" evidence="1">
    <location>
        <begin position="160"/>
        <end position="186"/>
    </location>
</feature>
<dbReference type="Proteomes" id="UP000187406">
    <property type="component" value="Unassembled WGS sequence"/>
</dbReference>
<protein>
    <submittedName>
        <fullName evidence="2">UBN2 domain-containing protein</fullName>
    </submittedName>
</protein>
<dbReference type="PANTHER" id="PTHR34676">
    <property type="entry name" value="DUF4219 DOMAIN-CONTAINING PROTEIN-RELATED"/>
    <property type="match status" value="1"/>
</dbReference>
<name>A0A1Q3B6U8_CEPFO</name>
<feature type="compositionally biased region" description="Acidic residues" evidence="1">
    <location>
        <begin position="187"/>
        <end position="196"/>
    </location>
</feature>
<dbReference type="AlphaFoldDB" id="A0A1Q3B6U8"/>
<dbReference type="Pfam" id="PF14223">
    <property type="entry name" value="Retrotran_gag_2"/>
    <property type="match status" value="1"/>
</dbReference>
<dbReference type="EMBL" id="BDDD01000319">
    <property type="protein sequence ID" value="GAV63756.1"/>
    <property type="molecule type" value="Genomic_DNA"/>
</dbReference>
<dbReference type="PANTHER" id="PTHR34676:SF8">
    <property type="entry name" value="TRANSMEMBRANE PROTEIN"/>
    <property type="match status" value="1"/>
</dbReference>
<dbReference type="InParanoid" id="A0A1Q3B6U8"/>
<evidence type="ECO:0000313" key="3">
    <source>
        <dbReference type="Proteomes" id="UP000187406"/>
    </source>
</evidence>
<reference evidence="3" key="1">
    <citation type="submission" date="2016-04" db="EMBL/GenBank/DDBJ databases">
        <title>Cephalotus genome sequencing.</title>
        <authorList>
            <person name="Fukushima K."/>
            <person name="Hasebe M."/>
            <person name="Fang X."/>
        </authorList>
    </citation>
    <scope>NUCLEOTIDE SEQUENCE [LARGE SCALE GENOMIC DNA]</scope>
    <source>
        <strain evidence="3">cv. St1</strain>
    </source>
</reference>
<organism evidence="2 3">
    <name type="scientific">Cephalotus follicularis</name>
    <name type="common">Albany pitcher plant</name>
    <dbReference type="NCBI Taxonomy" id="3775"/>
    <lineage>
        <taxon>Eukaryota</taxon>
        <taxon>Viridiplantae</taxon>
        <taxon>Streptophyta</taxon>
        <taxon>Embryophyta</taxon>
        <taxon>Tracheophyta</taxon>
        <taxon>Spermatophyta</taxon>
        <taxon>Magnoliopsida</taxon>
        <taxon>eudicotyledons</taxon>
        <taxon>Gunneridae</taxon>
        <taxon>Pentapetalae</taxon>
        <taxon>rosids</taxon>
        <taxon>fabids</taxon>
        <taxon>Oxalidales</taxon>
        <taxon>Cephalotaceae</taxon>
        <taxon>Cephalotus</taxon>
    </lineage>
</organism>
<feature type="region of interest" description="Disordered" evidence="1">
    <location>
        <begin position="160"/>
        <end position="196"/>
    </location>
</feature>
<evidence type="ECO:0000256" key="1">
    <source>
        <dbReference type="SAM" id="MobiDB-lite"/>
    </source>
</evidence>
<sequence length="196" mass="22894">MEIYLKSRDFKNWLSVKNGPHIPMKLNDKNELVAKSDEWDDDDFKKLTIDNNALNILLVSLDKIEYNLVRRCTSAHDVWKLLILTHEGTEQVKNAKLALLNRDYELFKMQPNESIKNLYNRLLDITNALLGLESKDLKVMEIEELLGSLMTHEVQLNKKSADLVEKKPQEERRKDIALKSTHKEEMSSDEELEEDD</sequence>
<proteinExistence type="predicted"/>
<evidence type="ECO:0000313" key="2">
    <source>
        <dbReference type="EMBL" id="GAV63756.1"/>
    </source>
</evidence>
<feature type="non-terminal residue" evidence="2">
    <location>
        <position position="196"/>
    </location>
</feature>
<accession>A0A1Q3B6U8</accession>